<keyword evidence="3 7" id="KW-0812">Transmembrane</keyword>
<evidence type="ECO:0000256" key="4">
    <source>
        <dbReference type="ARBA" id="ARBA00022989"/>
    </source>
</evidence>
<feature type="transmembrane region" description="Helical" evidence="7">
    <location>
        <begin position="215"/>
        <end position="232"/>
    </location>
</feature>
<feature type="transmembrane region" description="Helical" evidence="7">
    <location>
        <begin position="186"/>
        <end position="203"/>
    </location>
</feature>
<evidence type="ECO:0000256" key="3">
    <source>
        <dbReference type="ARBA" id="ARBA00022692"/>
    </source>
</evidence>
<keyword evidence="2" id="KW-0813">Transport</keyword>
<dbReference type="Pfam" id="PF13520">
    <property type="entry name" value="AA_permease_2"/>
    <property type="match status" value="1"/>
</dbReference>
<dbReference type="PANTHER" id="PTHR45649:SF11">
    <property type="entry name" value="TRANSPORTER, PUTATIVE (EUROFUNG)-RELATED"/>
    <property type="match status" value="1"/>
</dbReference>
<protein>
    <submittedName>
        <fullName evidence="8">Amino acid/polyamine transporter I</fullName>
    </submittedName>
</protein>
<evidence type="ECO:0000313" key="8">
    <source>
        <dbReference type="EMBL" id="KAF2120327.1"/>
    </source>
</evidence>
<gene>
    <name evidence="8" type="ORF">BDV96DRAFT_486137</name>
</gene>
<feature type="transmembrane region" description="Helical" evidence="7">
    <location>
        <begin position="93"/>
        <end position="111"/>
    </location>
</feature>
<feature type="transmembrane region" description="Helical" evidence="7">
    <location>
        <begin position="489"/>
        <end position="511"/>
    </location>
</feature>
<feature type="region of interest" description="Disordered" evidence="6">
    <location>
        <begin position="1"/>
        <end position="20"/>
    </location>
</feature>
<evidence type="ECO:0000256" key="5">
    <source>
        <dbReference type="ARBA" id="ARBA00023136"/>
    </source>
</evidence>
<dbReference type="Gene3D" id="1.20.1740.10">
    <property type="entry name" value="Amino acid/polyamine transporter I"/>
    <property type="match status" value="1"/>
</dbReference>
<dbReference type="EMBL" id="ML977314">
    <property type="protein sequence ID" value="KAF2120327.1"/>
    <property type="molecule type" value="Genomic_DNA"/>
</dbReference>
<evidence type="ECO:0000256" key="2">
    <source>
        <dbReference type="ARBA" id="ARBA00022448"/>
    </source>
</evidence>
<dbReference type="Proteomes" id="UP000799770">
    <property type="component" value="Unassembled WGS sequence"/>
</dbReference>
<dbReference type="InterPro" id="IPR002293">
    <property type="entry name" value="AA/rel_permease1"/>
</dbReference>
<feature type="transmembrane region" description="Helical" evidence="7">
    <location>
        <begin position="454"/>
        <end position="477"/>
    </location>
</feature>
<organism evidence="8 9">
    <name type="scientific">Lophiotrema nucula</name>
    <dbReference type="NCBI Taxonomy" id="690887"/>
    <lineage>
        <taxon>Eukaryota</taxon>
        <taxon>Fungi</taxon>
        <taxon>Dikarya</taxon>
        <taxon>Ascomycota</taxon>
        <taxon>Pezizomycotina</taxon>
        <taxon>Dothideomycetes</taxon>
        <taxon>Pleosporomycetidae</taxon>
        <taxon>Pleosporales</taxon>
        <taxon>Lophiotremataceae</taxon>
        <taxon>Lophiotrema</taxon>
    </lineage>
</organism>
<comment type="subcellular location">
    <subcellularLocation>
        <location evidence="1">Membrane</location>
        <topology evidence="1">Multi-pass membrane protein</topology>
    </subcellularLocation>
</comment>
<evidence type="ECO:0000256" key="1">
    <source>
        <dbReference type="ARBA" id="ARBA00004141"/>
    </source>
</evidence>
<keyword evidence="5 7" id="KW-0472">Membrane</keyword>
<proteinExistence type="predicted"/>
<feature type="transmembrane region" description="Helical" evidence="7">
    <location>
        <begin position="420"/>
        <end position="442"/>
    </location>
</feature>
<dbReference type="AlphaFoldDB" id="A0A6A5ZN94"/>
<evidence type="ECO:0000313" key="9">
    <source>
        <dbReference type="Proteomes" id="UP000799770"/>
    </source>
</evidence>
<accession>A0A6A5ZN94</accession>
<feature type="transmembrane region" description="Helical" evidence="7">
    <location>
        <begin position="392"/>
        <end position="414"/>
    </location>
</feature>
<dbReference type="GO" id="GO:0016020">
    <property type="term" value="C:membrane"/>
    <property type="evidence" value="ECO:0007669"/>
    <property type="project" value="UniProtKB-SubCell"/>
</dbReference>
<evidence type="ECO:0000256" key="7">
    <source>
        <dbReference type="SAM" id="Phobius"/>
    </source>
</evidence>
<keyword evidence="9" id="KW-1185">Reference proteome</keyword>
<keyword evidence="4 7" id="KW-1133">Transmembrane helix</keyword>
<feature type="transmembrane region" description="Helical" evidence="7">
    <location>
        <begin position="58"/>
        <end position="81"/>
    </location>
</feature>
<reference evidence="8" key="1">
    <citation type="journal article" date="2020" name="Stud. Mycol.">
        <title>101 Dothideomycetes genomes: a test case for predicting lifestyles and emergence of pathogens.</title>
        <authorList>
            <person name="Haridas S."/>
            <person name="Albert R."/>
            <person name="Binder M."/>
            <person name="Bloem J."/>
            <person name="Labutti K."/>
            <person name="Salamov A."/>
            <person name="Andreopoulos B."/>
            <person name="Baker S."/>
            <person name="Barry K."/>
            <person name="Bills G."/>
            <person name="Bluhm B."/>
            <person name="Cannon C."/>
            <person name="Castanera R."/>
            <person name="Culley D."/>
            <person name="Daum C."/>
            <person name="Ezra D."/>
            <person name="Gonzalez J."/>
            <person name="Henrissat B."/>
            <person name="Kuo A."/>
            <person name="Liang C."/>
            <person name="Lipzen A."/>
            <person name="Lutzoni F."/>
            <person name="Magnuson J."/>
            <person name="Mondo S."/>
            <person name="Nolan M."/>
            <person name="Ohm R."/>
            <person name="Pangilinan J."/>
            <person name="Park H.-J."/>
            <person name="Ramirez L."/>
            <person name="Alfaro M."/>
            <person name="Sun H."/>
            <person name="Tritt A."/>
            <person name="Yoshinaga Y."/>
            <person name="Zwiers L.-H."/>
            <person name="Turgeon B."/>
            <person name="Goodwin S."/>
            <person name="Spatafora J."/>
            <person name="Crous P."/>
            <person name="Grigoriev I."/>
        </authorList>
    </citation>
    <scope>NUCLEOTIDE SEQUENCE</scope>
    <source>
        <strain evidence="8">CBS 627.86</strain>
    </source>
</reference>
<feature type="transmembrane region" description="Helical" evidence="7">
    <location>
        <begin position="297"/>
        <end position="318"/>
    </location>
</feature>
<name>A0A6A5ZN94_9PLEO</name>
<dbReference type="PIRSF" id="PIRSF006060">
    <property type="entry name" value="AA_transporter"/>
    <property type="match status" value="1"/>
</dbReference>
<dbReference type="OrthoDB" id="2417308at2759"/>
<feature type="transmembrane region" description="Helical" evidence="7">
    <location>
        <begin position="150"/>
        <end position="174"/>
    </location>
</feature>
<feature type="transmembrane region" description="Helical" evidence="7">
    <location>
        <begin position="345"/>
        <end position="371"/>
    </location>
</feature>
<sequence length="540" mass="58787">MASPTDSIKKQQADEDLQPIPSVSEGAVKQLQEGKTTDAVDDAVLRLNGHEAVLERQFSWISALGLAFSITNSWVGYLSCFGQNLIYGGPQSVIFGLIVAFFVQYTITLGLSELASAYPSSGGQYHFCYILAPPKTRRFAAFIVGWMSMIAWWLVTSSGVSLAAVCTTGLVQFFHPGFEAKAWQIWLIYCTVALITLLPVYFAPKKVPVTVQATLYMSLVGCVLWFVVILAMKGETQPASFITRPGLGTSGWSDSTAWLLGISNAMYTFGGTDGAIHISEEVHQPGRRIPQVMSATMFIGLLTSLPLFIALMFCMTSLDGVLSSPLASLETVYQATGSRTATTFLVIWLLVIYIVCLSSQWVTAGRIAWAFARDGGLPFSDYFAHVSTRKQFPVRTTIAAFVFVCLYGLLYLASTTAFNSIVTSAVLFLNISYVVPQGILLFQGRDKLPARWLNLGYLGYFCNTFAILWIGVLAVTVCMPPSLPVAVGSMNYTSVSLVGLALIIFSFWFTIGGKFKGPDIDWDAMEAAKVAAILLRSSDA</sequence>
<dbReference type="PANTHER" id="PTHR45649">
    <property type="entry name" value="AMINO-ACID PERMEASE BAT1"/>
    <property type="match status" value="1"/>
</dbReference>
<evidence type="ECO:0000256" key="6">
    <source>
        <dbReference type="SAM" id="MobiDB-lite"/>
    </source>
</evidence>
<dbReference type="GO" id="GO:0022857">
    <property type="term" value="F:transmembrane transporter activity"/>
    <property type="evidence" value="ECO:0007669"/>
    <property type="project" value="InterPro"/>
</dbReference>